<sequence length="113" mass="11841">PAAPSQAGPPLAELGRVLARYKQVFRDIASLGLTGVGPGEWENQHAVAMLSAWTQFSARWFHAARAFRTAEAAEAKSAPRPSAQDISGKAAADLWAAVLEAWEAGEALAADSA</sequence>
<evidence type="ECO:0000313" key="1">
    <source>
        <dbReference type="EMBL" id="JAC80871.1"/>
    </source>
</evidence>
<feature type="non-terminal residue" evidence="1">
    <location>
        <position position="1"/>
    </location>
</feature>
<feature type="non-terminal residue" evidence="1">
    <location>
        <position position="113"/>
    </location>
</feature>
<dbReference type="EMBL" id="GBEZ01004338">
    <property type="protein sequence ID" value="JAC80871.1"/>
    <property type="molecule type" value="Transcribed_RNA"/>
</dbReference>
<name>A0A061SDN5_9CHLO</name>
<accession>A0A061SDN5</accession>
<proteinExistence type="predicted"/>
<reference evidence="1" key="1">
    <citation type="submission" date="2014-05" db="EMBL/GenBank/DDBJ databases">
        <title>The transcriptome of the halophilic microalga Tetraselmis sp. GSL018 isolated from the Great Salt Lake, Utah.</title>
        <authorList>
            <person name="Jinkerson R.E."/>
            <person name="D'Adamo S."/>
            <person name="Posewitz M.C."/>
        </authorList>
    </citation>
    <scope>NUCLEOTIDE SEQUENCE</scope>
    <source>
        <strain evidence="1">GSL018</strain>
    </source>
</reference>
<gene>
    <name evidence="1" type="ORF">TSPGSL018_9224</name>
</gene>
<protein>
    <submittedName>
        <fullName evidence="1">Uncharacterized protein</fullName>
    </submittedName>
</protein>
<dbReference type="AlphaFoldDB" id="A0A061SDN5"/>
<organism evidence="1">
    <name type="scientific">Tetraselmis sp. GSL018</name>
    <dbReference type="NCBI Taxonomy" id="582737"/>
    <lineage>
        <taxon>Eukaryota</taxon>
        <taxon>Viridiplantae</taxon>
        <taxon>Chlorophyta</taxon>
        <taxon>core chlorophytes</taxon>
        <taxon>Chlorodendrophyceae</taxon>
        <taxon>Chlorodendrales</taxon>
        <taxon>Chlorodendraceae</taxon>
        <taxon>Tetraselmis</taxon>
    </lineage>
</organism>